<dbReference type="InterPro" id="IPR036611">
    <property type="entry name" value="Trigger_fac_ribosome-bd_sf"/>
</dbReference>
<dbReference type="InterPro" id="IPR046357">
    <property type="entry name" value="PPIase_dom_sf"/>
</dbReference>
<organism evidence="13 14">
    <name type="scientific">Intestinicryptomonas porci</name>
    <dbReference type="NCBI Taxonomy" id="2926320"/>
    <lineage>
        <taxon>Bacteria</taxon>
        <taxon>Pseudomonadati</taxon>
        <taxon>Verrucomicrobiota</taxon>
        <taxon>Opitutia</taxon>
        <taxon>Opitutales</taxon>
        <taxon>Intestinicryptomonaceae</taxon>
        <taxon>Intestinicryptomonas</taxon>
    </lineage>
</organism>
<evidence type="ECO:0000256" key="8">
    <source>
        <dbReference type="ARBA" id="ARBA00029986"/>
    </source>
</evidence>
<dbReference type="GO" id="GO:0003755">
    <property type="term" value="F:peptidyl-prolyl cis-trans isomerase activity"/>
    <property type="evidence" value="ECO:0007669"/>
    <property type="project" value="UniProtKB-EC"/>
</dbReference>
<evidence type="ECO:0000256" key="5">
    <source>
        <dbReference type="ARBA" id="ARBA00023110"/>
    </source>
</evidence>
<dbReference type="SUPFAM" id="SSF109998">
    <property type="entry name" value="Triger factor/SurA peptide-binding domain-like"/>
    <property type="match status" value="1"/>
</dbReference>
<dbReference type="HAMAP" id="MF_00303">
    <property type="entry name" value="Trigger_factor_Tig"/>
    <property type="match status" value="1"/>
</dbReference>
<dbReference type="RefSeq" id="WP_370397467.1">
    <property type="nucleotide sequence ID" value="NZ_JALBUT010000008.1"/>
</dbReference>
<dbReference type="InterPro" id="IPR001179">
    <property type="entry name" value="PPIase_FKBP_dom"/>
</dbReference>
<comment type="domain">
    <text evidence="9">Consists of 3 domains; the N-terminus binds the ribosome, the middle domain has PPIase activity, while the C-terminus has intrinsic chaperone activity on its own.</text>
</comment>
<evidence type="ECO:0000256" key="7">
    <source>
        <dbReference type="ARBA" id="ARBA00023235"/>
    </source>
</evidence>
<comment type="caution">
    <text evidence="13">The sequence shown here is derived from an EMBL/GenBank/DDBJ whole genome shotgun (WGS) entry which is preliminary data.</text>
</comment>
<dbReference type="SUPFAM" id="SSF54534">
    <property type="entry name" value="FKBP-like"/>
    <property type="match status" value="1"/>
</dbReference>
<comment type="function">
    <text evidence="9">Involved in protein export. Acts as a chaperone by maintaining the newly synthesized protein in an open conformation. Functions as a peptidyl-prolyl cis-trans isomerase.</text>
</comment>
<dbReference type="InterPro" id="IPR005215">
    <property type="entry name" value="Trig_fac"/>
</dbReference>
<comment type="catalytic activity">
    <reaction evidence="1 9">
        <text>[protein]-peptidylproline (omega=180) = [protein]-peptidylproline (omega=0)</text>
        <dbReference type="Rhea" id="RHEA:16237"/>
        <dbReference type="Rhea" id="RHEA-COMP:10747"/>
        <dbReference type="Rhea" id="RHEA-COMP:10748"/>
        <dbReference type="ChEBI" id="CHEBI:83833"/>
        <dbReference type="ChEBI" id="CHEBI:83834"/>
        <dbReference type="EC" id="5.2.1.8"/>
    </reaction>
</comment>
<keyword evidence="6 9" id="KW-0143">Chaperone</keyword>
<evidence type="ECO:0000256" key="6">
    <source>
        <dbReference type="ARBA" id="ARBA00023186"/>
    </source>
</evidence>
<dbReference type="Gene3D" id="1.10.3120.10">
    <property type="entry name" value="Trigger factor, C-terminal domain"/>
    <property type="match status" value="1"/>
</dbReference>
<reference evidence="13 14" key="1">
    <citation type="submission" date="2022-03" db="EMBL/GenBank/DDBJ databases">
        <title>Novel taxa within the pig intestine.</title>
        <authorList>
            <person name="Wylensek D."/>
            <person name="Bishof K."/>
            <person name="Afrizal A."/>
            <person name="Clavel T."/>
        </authorList>
    </citation>
    <scope>NUCLEOTIDE SEQUENCE [LARGE SCALE GENOMIC DNA]</scope>
    <source>
        <strain evidence="13 14">CLA-KB-P66</strain>
    </source>
</reference>
<dbReference type="Pfam" id="PF05697">
    <property type="entry name" value="Trigger_N"/>
    <property type="match status" value="1"/>
</dbReference>
<name>A0ABU4WHH9_9BACT</name>
<dbReference type="InterPro" id="IPR037041">
    <property type="entry name" value="Trigger_fac_C_sf"/>
</dbReference>
<dbReference type="InterPro" id="IPR008880">
    <property type="entry name" value="Trigger_fac_C"/>
</dbReference>
<keyword evidence="9" id="KW-0963">Cytoplasm</keyword>
<evidence type="ECO:0000256" key="4">
    <source>
        <dbReference type="ARBA" id="ARBA00016902"/>
    </source>
</evidence>
<comment type="subcellular location">
    <subcellularLocation>
        <location evidence="9">Cytoplasm</location>
    </subcellularLocation>
    <text evidence="9">About half TF is bound to the ribosome near the polypeptide exit tunnel while the other half is free in the cytoplasm.</text>
</comment>
<dbReference type="PIRSF" id="PIRSF003095">
    <property type="entry name" value="Trigger_factor"/>
    <property type="match status" value="1"/>
</dbReference>
<gene>
    <name evidence="9 13" type="primary">tig</name>
    <name evidence="13" type="ORF">MOX91_07480</name>
</gene>
<dbReference type="EC" id="5.2.1.8" evidence="3 9"/>
<keyword evidence="14" id="KW-1185">Reference proteome</keyword>
<evidence type="ECO:0000256" key="9">
    <source>
        <dbReference type="HAMAP-Rule" id="MF_00303"/>
    </source>
</evidence>
<evidence type="ECO:0000256" key="1">
    <source>
        <dbReference type="ARBA" id="ARBA00000971"/>
    </source>
</evidence>
<dbReference type="Proteomes" id="UP001275932">
    <property type="component" value="Unassembled WGS sequence"/>
</dbReference>
<feature type="domain" description="Trigger factor ribosome-binding bacterial" evidence="11">
    <location>
        <begin position="1"/>
        <end position="142"/>
    </location>
</feature>
<dbReference type="NCBIfam" id="TIGR00115">
    <property type="entry name" value="tig"/>
    <property type="match status" value="1"/>
</dbReference>
<sequence length="439" mass="49924">MKTNIEKINDTRRKIVVSFDSSEVAKEKEGVVAEFVQYAKIPGFRAGKAPKDMVLKRFSGDIKAQLERVVTNKAVEALNGIKEFDLFAVVDLQNNDIESSEGAALTFTADIYPEVKLPEDYKTEVELSPVEATEDEIQKTVDFYRNQRAQYNKIEDRAAQKGDFVQVSYEGKIDGKSIDELVEKPAMYGKQKGTWEEAGNTDVPGVRSIIEGVVGMKVGEKKNVEEIFAADFPEAALAGKTAVYELELNEIREKKLPEIDEAFLKDMGDKTEADFRARLAKDITAEKTQHNEVLKRQYAVDKLMEGVDFPLPESALEEERQSVLQEMMMRFMSSGATKEDLEKNKESLFENATKEAEPRAKMRIFLNRVAVANSLKVDNEDMQRMLWQESVRTRTRPEELIKQLKKDQARINRMRSDALLQKAINFIAEKAEVKIVEKK</sequence>
<protein>
    <recommendedName>
        <fullName evidence="4 9">Trigger factor</fullName>
        <shortName evidence="9">TF</shortName>
        <ecNumber evidence="3 9">5.2.1.8</ecNumber>
    </recommendedName>
    <alternativeName>
        <fullName evidence="8 9">PPIase</fullName>
    </alternativeName>
</protein>
<proteinExistence type="inferred from homology"/>
<dbReference type="Pfam" id="PF05698">
    <property type="entry name" value="Trigger_C"/>
    <property type="match status" value="1"/>
</dbReference>
<evidence type="ECO:0000313" key="13">
    <source>
        <dbReference type="EMBL" id="MDX8416013.1"/>
    </source>
</evidence>
<evidence type="ECO:0000256" key="3">
    <source>
        <dbReference type="ARBA" id="ARBA00013194"/>
    </source>
</evidence>
<dbReference type="EMBL" id="JALBUT010000008">
    <property type="protein sequence ID" value="MDX8416013.1"/>
    <property type="molecule type" value="Genomic_DNA"/>
</dbReference>
<feature type="domain" description="Trigger factor C-terminal" evidence="12">
    <location>
        <begin position="273"/>
        <end position="429"/>
    </location>
</feature>
<dbReference type="InterPro" id="IPR027304">
    <property type="entry name" value="Trigger_fact/SurA_dom_sf"/>
</dbReference>
<dbReference type="Gene3D" id="3.30.70.1050">
    <property type="entry name" value="Trigger factor ribosome-binding domain"/>
    <property type="match status" value="1"/>
</dbReference>
<evidence type="ECO:0000313" key="14">
    <source>
        <dbReference type="Proteomes" id="UP001275932"/>
    </source>
</evidence>
<feature type="domain" description="PPIase FKBP-type" evidence="10">
    <location>
        <begin position="156"/>
        <end position="248"/>
    </location>
</feature>
<dbReference type="InterPro" id="IPR008881">
    <property type="entry name" value="Trigger_fac_ribosome-bd_bac"/>
</dbReference>
<comment type="similarity">
    <text evidence="2 9">Belongs to the FKBP-type PPIase family. Tig subfamily.</text>
</comment>
<accession>A0ABU4WHH9</accession>
<keyword evidence="5 9" id="KW-0697">Rotamase</keyword>
<dbReference type="Pfam" id="PF00254">
    <property type="entry name" value="FKBP_C"/>
    <property type="match status" value="1"/>
</dbReference>
<keyword evidence="9" id="KW-0131">Cell cycle</keyword>
<evidence type="ECO:0000259" key="12">
    <source>
        <dbReference type="Pfam" id="PF05698"/>
    </source>
</evidence>
<keyword evidence="9" id="KW-0132">Cell division</keyword>
<dbReference type="Gene3D" id="3.10.50.40">
    <property type="match status" value="1"/>
</dbReference>
<dbReference type="SUPFAM" id="SSF102735">
    <property type="entry name" value="Trigger factor ribosome-binding domain"/>
    <property type="match status" value="1"/>
</dbReference>
<evidence type="ECO:0000256" key="2">
    <source>
        <dbReference type="ARBA" id="ARBA00005464"/>
    </source>
</evidence>
<keyword evidence="7 9" id="KW-0413">Isomerase</keyword>
<evidence type="ECO:0000259" key="10">
    <source>
        <dbReference type="Pfam" id="PF00254"/>
    </source>
</evidence>
<evidence type="ECO:0000259" key="11">
    <source>
        <dbReference type="Pfam" id="PF05697"/>
    </source>
</evidence>